<dbReference type="AlphaFoldDB" id="A0A9Q2PAU7"/>
<keyword evidence="1" id="KW-0812">Transmembrane</keyword>
<dbReference type="EMBL" id="JAFBXE010000005">
    <property type="protein sequence ID" value="MBM2412447.1"/>
    <property type="molecule type" value="Genomic_DNA"/>
</dbReference>
<feature type="transmembrane region" description="Helical" evidence="1">
    <location>
        <begin position="48"/>
        <end position="68"/>
    </location>
</feature>
<sequence>MDLSPLVAAVALFAASTAIGMANVVKIITIYEAKHELKQGSAGWIRSISGWTLVVFWLLITWFLATIIGDWHVSGDLEGALDRSWLRLQIVLEIMAALGSD</sequence>
<accession>A0A9Q2PAU7</accession>
<organism evidence="2 3">
    <name type="scientific">Marivita cryptomonadis</name>
    <dbReference type="NCBI Taxonomy" id="505252"/>
    <lineage>
        <taxon>Bacteria</taxon>
        <taxon>Pseudomonadati</taxon>
        <taxon>Pseudomonadota</taxon>
        <taxon>Alphaproteobacteria</taxon>
        <taxon>Rhodobacterales</taxon>
        <taxon>Roseobacteraceae</taxon>
        <taxon>Marivita</taxon>
    </lineage>
</organism>
<dbReference type="OrthoDB" id="7745497at2"/>
<evidence type="ECO:0000256" key="1">
    <source>
        <dbReference type="SAM" id="Phobius"/>
    </source>
</evidence>
<name>A0A9Q2PAU7_9RHOB</name>
<keyword evidence="1" id="KW-1133">Transmembrane helix</keyword>
<evidence type="ECO:0000313" key="2">
    <source>
        <dbReference type="EMBL" id="MBM2412447.1"/>
    </source>
</evidence>
<gene>
    <name evidence="2" type="ORF">JQX41_09065</name>
</gene>
<keyword evidence="1" id="KW-0472">Membrane</keyword>
<dbReference type="RefSeq" id="WP_085627942.1">
    <property type="nucleotide sequence ID" value="NZ_JAFBWU010000005.1"/>
</dbReference>
<protein>
    <submittedName>
        <fullName evidence="2">Uncharacterized protein</fullName>
    </submittedName>
</protein>
<comment type="caution">
    <text evidence="2">The sequence shown here is derived from an EMBL/GenBank/DDBJ whole genome shotgun (WGS) entry which is preliminary data.</text>
</comment>
<feature type="transmembrane region" description="Helical" evidence="1">
    <location>
        <begin position="6"/>
        <end position="28"/>
    </location>
</feature>
<proteinExistence type="predicted"/>
<dbReference type="Proteomes" id="UP000755667">
    <property type="component" value="Unassembled WGS sequence"/>
</dbReference>
<dbReference type="GeneID" id="62639658"/>
<evidence type="ECO:0000313" key="3">
    <source>
        <dbReference type="Proteomes" id="UP000755667"/>
    </source>
</evidence>
<reference evidence="2" key="1">
    <citation type="submission" date="2021-01" db="EMBL/GenBank/DDBJ databases">
        <title>Diatom-associated Roseobacters Show Island Model of Population Structure.</title>
        <authorList>
            <person name="Qu L."/>
            <person name="Feng X."/>
            <person name="Chen Y."/>
            <person name="Li L."/>
            <person name="Wang X."/>
            <person name="Hu Z."/>
            <person name="Wang H."/>
            <person name="Luo H."/>
        </authorList>
    </citation>
    <scope>NUCLEOTIDE SEQUENCE</scope>
    <source>
        <strain evidence="2">CC28-69</strain>
    </source>
</reference>